<sequence>MTQGLAITPTDLDHVHHGNGLGTNPEVLEPPSARPPFQCLPAEVWLSIFPYLSNDDLNSVTQTCQIFCLFSQPLLFQVLDVCPFFLAFHNDRPIRRPRQYLQTTLDRLDFYTLPRIAPAVSQ</sequence>
<feature type="region of interest" description="Disordered" evidence="1">
    <location>
        <begin position="1"/>
        <end position="21"/>
    </location>
</feature>
<dbReference type="OrthoDB" id="2864564at2759"/>
<dbReference type="InterPro" id="IPR001810">
    <property type="entry name" value="F-box_dom"/>
</dbReference>
<feature type="non-terminal residue" evidence="3">
    <location>
        <position position="122"/>
    </location>
</feature>
<gene>
    <name evidence="3" type="ORF">P691DRAFT_664733</name>
</gene>
<dbReference type="InterPro" id="IPR036047">
    <property type="entry name" value="F-box-like_dom_sf"/>
</dbReference>
<evidence type="ECO:0000256" key="1">
    <source>
        <dbReference type="SAM" id="MobiDB-lite"/>
    </source>
</evidence>
<organism evidence="3 4">
    <name type="scientific">Macrolepiota fuliginosa MF-IS2</name>
    <dbReference type="NCBI Taxonomy" id="1400762"/>
    <lineage>
        <taxon>Eukaryota</taxon>
        <taxon>Fungi</taxon>
        <taxon>Dikarya</taxon>
        <taxon>Basidiomycota</taxon>
        <taxon>Agaricomycotina</taxon>
        <taxon>Agaricomycetes</taxon>
        <taxon>Agaricomycetidae</taxon>
        <taxon>Agaricales</taxon>
        <taxon>Agaricineae</taxon>
        <taxon>Agaricaceae</taxon>
        <taxon>Macrolepiota</taxon>
    </lineage>
</organism>
<dbReference type="Proteomes" id="UP000807342">
    <property type="component" value="Unassembled WGS sequence"/>
</dbReference>
<name>A0A9P5XFZ3_9AGAR</name>
<feature type="domain" description="F-box" evidence="2">
    <location>
        <begin position="38"/>
        <end position="70"/>
    </location>
</feature>
<protein>
    <recommendedName>
        <fullName evidence="2">F-box domain-containing protein</fullName>
    </recommendedName>
</protein>
<evidence type="ECO:0000259" key="2">
    <source>
        <dbReference type="Pfam" id="PF12937"/>
    </source>
</evidence>
<accession>A0A9P5XFZ3</accession>
<dbReference type="SUPFAM" id="SSF81383">
    <property type="entry name" value="F-box domain"/>
    <property type="match status" value="1"/>
</dbReference>
<proteinExistence type="predicted"/>
<dbReference type="EMBL" id="MU151099">
    <property type="protein sequence ID" value="KAF9450707.1"/>
    <property type="molecule type" value="Genomic_DNA"/>
</dbReference>
<evidence type="ECO:0000313" key="3">
    <source>
        <dbReference type="EMBL" id="KAF9450707.1"/>
    </source>
</evidence>
<dbReference type="AlphaFoldDB" id="A0A9P5XFZ3"/>
<reference evidence="3" key="1">
    <citation type="submission" date="2020-11" db="EMBL/GenBank/DDBJ databases">
        <authorList>
            <consortium name="DOE Joint Genome Institute"/>
            <person name="Ahrendt S."/>
            <person name="Riley R."/>
            <person name="Andreopoulos W."/>
            <person name="Labutti K."/>
            <person name="Pangilinan J."/>
            <person name="Ruiz-Duenas F.J."/>
            <person name="Barrasa J.M."/>
            <person name="Sanchez-Garcia M."/>
            <person name="Camarero S."/>
            <person name="Miyauchi S."/>
            <person name="Serrano A."/>
            <person name="Linde D."/>
            <person name="Babiker R."/>
            <person name="Drula E."/>
            <person name="Ayuso-Fernandez I."/>
            <person name="Pacheco R."/>
            <person name="Padilla G."/>
            <person name="Ferreira P."/>
            <person name="Barriuso J."/>
            <person name="Kellner H."/>
            <person name="Castanera R."/>
            <person name="Alfaro M."/>
            <person name="Ramirez L."/>
            <person name="Pisabarro A.G."/>
            <person name="Kuo A."/>
            <person name="Tritt A."/>
            <person name="Lipzen A."/>
            <person name="He G."/>
            <person name="Yan M."/>
            <person name="Ng V."/>
            <person name="Cullen D."/>
            <person name="Martin F."/>
            <person name="Rosso M.-N."/>
            <person name="Henrissat B."/>
            <person name="Hibbett D."/>
            <person name="Martinez A.T."/>
            <person name="Grigoriev I.V."/>
        </authorList>
    </citation>
    <scope>NUCLEOTIDE SEQUENCE</scope>
    <source>
        <strain evidence="3">MF-IS2</strain>
    </source>
</reference>
<comment type="caution">
    <text evidence="3">The sequence shown here is derived from an EMBL/GenBank/DDBJ whole genome shotgun (WGS) entry which is preliminary data.</text>
</comment>
<keyword evidence="4" id="KW-1185">Reference proteome</keyword>
<dbReference type="Gene3D" id="1.20.1280.50">
    <property type="match status" value="1"/>
</dbReference>
<evidence type="ECO:0000313" key="4">
    <source>
        <dbReference type="Proteomes" id="UP000807342"/>
    </source>
</evidence>
<dbReference type="Pfam" id="PF12937">
    <property type="entry name" value="F-box-like"/>
    <property type="match status" value="1"/>
</dbReference>